<evidence type="ECO:0000313" key="5">
    <source>
        <dbReference type="Proteomes" id="UP001598130"/>
    </source>
</evidence>
<dbReference type="SUPFAM" id="SSF103473">
    <property type="entry name" value="MFS general substrate transporter"/>
    <property type="match status" value="1"/>
</dbReference>
<feature type="transmembrane region" description="Helical" evidence="3">
    <location>
        <begin position="197"/>
        <end position="215"/>
    </location>
</feature>
<gene>
    <name evidence="4" type="ORF">OCL97_06985</name>
</gene>
<dbReference type="Gene3D" id="1.20.1250.20">
    <property type="entry name" value="MFS general substrate transporter like domains"/>
    <property type="match status" value="2"/>
</dbReference>
<accession>A0ABW6CKZ7</accession>
<dbReference type="InterPro" id="IPR036259">
    <property type="entry name" value="MFS_trans_sf"/>
</dbReference>
<proteinExistence type="inferred from homology"/>
<keyword evidence="3" id="KW-1133">Transmembrane helix</keyword>
<evidence type="ECO:0000256" key="2">
    <source>
        <dbReference type="SAM" id="MobiDB-lite"/>
    </source>
</evidence>
<name>A0ABW6CKZ7_9CAUL</name>
<feature type="transmembrane region" description="Helical" evidence="3">
    <location>
        <begin position="250"/>
        <end position="267"/>
    </location>
</feature>
<feature type="transmembrane region" description="Helical" evidence="3">
    <location>
        <begin position="18"/>
        <end position="40"/>
    </location>
</feature>
<dbReference type="PANTHER" id="PTHR11328">
    <property type="entry name" value="MAJOR FACILITATOR SUPERFAMILY DOMAIN-CONTAINING PROTEIN"/>
    <property type="match status" value="1"/>
</dbReference>
<dbReference type="PANTHER" id="PTHR11328:SF24">
    <property type="entry name" value="MAJOR FACILITATOR SUPERFAMILY (MFS) PROFILE DOMAIN-CONTAINING PROTEIN"/>
    <property type="match status" value="1"/>
</dbReference>
<feature type="transmembrane region" description="Helical" evidence="3">
    <location>
        <begin position="46"/>
        <end position="67"/>
    </location>
</feature>
<protein>
    <submittedName>
        <fullName evidence="4">MFS transporter</fullName>
    </submittedName>
</protein>
<dbReference type="Pfam" id="PF13347">
    <property type="entry name" value="MFS_2"/>
    <property type="match status" value="1"/>
</dbReference>
<feature type="region of interest" description="Disordered" evidence="2">
    <location>
        <begin position="485"/>
        <end position="505"/>
    </location>
</feature>
<keyword evidence="3" id="KW-0812">Transmembrane</keyword>
<dbReference type="EMBL" id="JAOTJD010000009">
    <property type="protein sequence ID" value="MFD3263715.1"/>
    <property type="molecule type" value="Genomic_DNA"/>
</dbReference>
<dbReference type="Proteomes" id="UP001598130">
    <property type="component" value="Unassembled WGS sequence"/>
</dbReference>
<evidence type="ECO:0000313" key="4">
    <source>
        <dbReference type="EMBL" id="MFD3263715.1"/>
    </source>
</evidence>
<feature type="transmembrane region" description="Helical" evidence="3">
    <location>
        <begin position="440"/>
        <end position="459"/>
    </location>
</feature>
<keyword evidence="5" id="KW-1185">Reference proteome</keyword>
<feature type="transmembrane region" description="Helical" evidence="3">
    <location>
        <begin position="156"/>
        <end position="177"/>
    </location>
</feature>
<feature type="compositionally biased region" description="Low complexity" evidence="2">
    <location>
        <begin position="485"/>
        <end position="498"/>
    </location>
</feature>
<evidence type="ECO:0000256" key="3">
    <source>
        <dbReference type="SAM" id="Phobius"/>
    </source>
</evidence>
<feature type="transmembrane region" description="Helical" evidence="3">
    <location>
        <begin position="88"/>
        <end position="107"/>
    </location>
</feature>
<feature type="transmembrane region" description="Helical" evidence="3">
    <location>
        <begin position="353"/>
        <end position="379"/>
    </location>
</feature>
<dbReference type="RefSeq" id="WP_377368829.1">
    <property type="nucleotide sequence ID" value="NZ_JAOTJD010000009.1"/>
</dbReference>
<feature type="transmembrane region" description="Helical" evidence="3">
    <location>
        <begin position="400"/>
        <end position="420"/>
    </location>
</feature>
<sequence>MASSAQIPGARVPLRTKFFFGLGATAESITLAAVGGYAMFYYNQVLGLPATLAGLAITVSLVLDGFADPIVGSLSDRTRGKLGRRHPYMYLAPVPVALCIVALFNPPAAFSHLWLFVWFSGFIVTLRVFMAVYHVPHLALGGELSGDYTERSRIMSWNNLLGMIGTAGTSFVALTFFFHKTAEYPRGLLNPHAYTPFAFAVAGSGMLLLLASAWFTRDRIALLPKTPDDLPAFSPFEFMKDMGSAFSNRNYVYLLIAYFFLSLMLGIRQGLGLYMNTFFWEFTSEQIRWFVIGTISGYFLGFATAARLHGRFDKKIAIIVTCVLLATIPAIAPSLRILGLFPEPGQPMLLPLIIIFTGLGSCVASIMSISVMSALADIADENEVRYGYRQEGVLYSTRALFSKIDAAIGHFFAGMALDIVAFPEKAQPGQVDRQTLMDLALVDAPIATIPGLIAVFFYARYKINRKSYDATQAQLQVLRRERAAKAAPAGQPGAEPDGMVGETTT</sequence>
<organism evidence="4 5">
    <name type="scientific">Phenylobacterium ferrooxidans</name>
    <dbReference type="NCBI Taxonomy" id="2982689"/>
    <lineage>
        <taxon>Bacteria</taxon>
        <taxon>Pseudomonadati</taxon>
        <taxon>Pseudomonadota</taxon>
        <taxon>Alphaproteobacteria</taxon>
        <taxon>Caulobacterales</taxon>
        <taxon>Caulobacteraceae</taxon>
        <taxon>Phenylobacterium</taxon>
    </lineage>
</organism>
<reference evidence="4 5" key="1">
    <citation type="submission" date="2022-09" db="EMBL/GenBank/DDBJ databases">
        <title>New species of Phenylobacterium.</title>
        <authorList>
            <person name="Mieszkin S."/>
        </authorList>
    </citation>
    <scope>NUCLEOTIDE SEQUENCE [LARGE SCALE GENOMIC DNA]</scope>
    <source>
        <strain evidence="4 5">HK31-G</strain>
    </source>
</reference>
<comment type="similarity">
    <text evidence="1">Belongs to the sodium:galactoside symporter (TC 2.A.2) family.</text>
</comment>
<evidence type="ECO:0000256" key="1">
    <source>
        <dbReference type="ARBA" id="ARBA00009617"/>
    </source>
</evidence>
<feature type="transmembrane region" description="Helical" evidence="3">
    <location>
        <begin position="287"/>
        <end position="306"/>
    </location>
</feature>
<dbReference type="InterPro" id="IPR039672">
    <property type="entry name" value="MFS_2"/>
</dbReference>
<feature type="transmembrane region" description="Helical" evidence="3">
    <location>
        <begin position="113"/>
        <end position="135"/>
    </location>
</feature>
<keyword evidence="3" id="KW-0472">Membrane</keyword>
<comment type="caution">
    <text evidence="4">The sequence shown here is derived from an EMBL/GenBank/DDBJ whole genome shotgun (WGS) entry which is preliminary data.</text>
</comment>
<feature type="transmembrane region" description="Helical" evidence="3">
    <location>
        <begin position="318"/>
        <end position="341"/>
    </location>
</feature>